<keyword evidence="4" id="KW-0597">Phosphoprotein</keyword>
<dbReference type="KEGG" id="dre:137487973"/>
<dbReference type="Pfam" id="PF00069">
    <property type="entry name" value="Pkinase"/>
    <property type="match status" value="1"/>
</dbReference>
<dbReference type="SUPFAM" id="SSF56112">
    <property type="entry name" value="Protein kinase-like (PK-like)"/>
    <property type="match status" value="1"/>
</dbReference>
<organism evidence="12 13">
    <name type="scientific">Danio rerio</name>
    <name type="common">Zebrafish</name>
    <name type="synonym">Brachydanio rerio</name>
    <dbReference type="NCBI Taxonomy" id="7955"/>
    <lineage>
        <taxon>Eukaryota</taxon>
        <taxon>Metazoa</taxon>
        <taxon>Chordata</taxon>
        <taxon>Craniata</taxon>
        <taxon>Vertebrata</taxon>
        <taxon>Euteleostomi</taxon>
        <taxon>Actinopterygii</taxon>
        <taxon>Neopterygii</taxon>
        <taxon>Teleostei</taxon>
        <taxon>Ostariophysi</taxon>
        <taxon>Cypriniformes</taxon>
        <taxon>Danionidae</taxon>
        <taxon>Danioninae</taxon>
        <taxon>Danio</taxon>
    </lineage>
</organism>
<evidence type="ECO:0000256" key="6">
    <source>
        <dbReference type="ARBA" id="ARBA00022741"/>
    </source>
</evidence>
<evidence type="ECO:0000256" key="7">
    <source>
        <dbReference type="ARBA" id="ARBA00022777"/>
    </source>
</evidence>
<comment type="catalytic activity">
    <reaction evidence="9">
        <text>L-threonyl-[protein] + ATP = O-phospho-L-threonyl-[protein] + ADP + H(+)</text>
        <dbReference type="Rhea" id="RHEA:46608"/>
        <dbReference type="Rhea" id="RHEA-COMP:11060"/>
        <dbReference type="Rhea" id="RHEA-COMP:11605"/>
        <dbReference type="ChEBI" id="CHEBI:15378"/>
        <dbReference type="ChEBI" id="CHEBI:30013"/>
        <dbReference type="ChEBI" id="CHEBI:30616"/>
        <dbReference type="ChEBI" id="CHEBI:61977"/>
        <dbReference type="ChEBI" id="CHEBI:456216"/>
        <dbReference type="EC" id="2.7.11.1"/>
    </reaction>
</comment>
<evidence type="ECO:0000256" key="4">
    <source>
        <dbReference type="ARBA" id="ARBA00022553"/>
    </source>
</evidence>
<name>A0AB32T5J7_DANRE</name>
<keyword evidence="6" id="KW-0547">Nucleotide-binding</keyword>
<proteinExistence type="inferred from homology"/>
<dbReference type="SMART" id="SM00220">
    <property type="entry name" value="S_TKc"/>
    <property type="match status" value="1"/>
</dbReference>
<dbReference type="PROSITE" id="PS00108">
    <property type="entry name" value="PROTEIN_KINASE_ST"/>
    <property type="match status" value="1"/>
</dbReference>
<dbReference type="GO" id="GO:0004674">
    <property type="term" value="F:protein serine/threonine kinase activity"/>
    <property type="evidence" value="ECO:0007669"/>
    <property type="project" value="UniProtKB-KW"/>
</dbReference>
<dbReference type="EC" id="2.7.11.1" evidence="2"/>
<reference evidence="13" key="1">
    <citation type="submission" date="2025-08" db="UniProtKB">
        <authorList>
            <consortium name="RefSeq"/>
        </authorList>
    </citation>
    <scope>IDENTIFICATION</scope>
    <source>
        <strain evidence="13">Tuebingen</strain>
        <tissue evidence="13">Fibroblasts and whole tissue</tissue>
    </source>
</reference>
<evidence type="ECO:0000256" key="11">
    <source>
        <dbReference type="PIRSR" id="PIRSR037993-2"/>
    </source>
</evidence>
<keyword evidence="5" id="KW-0808">Transferase</keyword>
<comment type="similarity">
    <text evidence="1">Belongs to the protein kinase superfamily. CAMK Ser/Thr protein kinase family. PIM subfamily.</text>
</comment>
<dbReference type="FunFam" id="3.30.200.20:FF:000772">
    <property type="entry name" value="Pim proto-oncogene, serine/threonine kinase,-related 101"/>
    <property type="match status" value="1"/>
</dbReference>
<keyword evidence="12" id="KW-1185">Reference proteome</keyword>
<keyword evidence="8 11" id="KW-0067">ATP-binding</keyword>
<evidence type="ECO:0000313" key="13">
    <source>
        <dbReference type="RefSeq" id="XP_068070348.2"/>
    </source>
</evidence>
<evidence type="ECO:0000256" key="5">
    <source>
        <dbReference type="ARBA" id="ARBA00022679"/>
    </source>
</evidence>
<dbReference type="PIRSF" id="PIRSF037993">
    <property type="entry name" value="STPK_Pim-1"/>
    <property type="match status" value="1"/>
</dbReference>
<dbReference type="InterPro" id="IPR011009">
    <property type="entry name" value="Kinase-like_dom_sf"/>
</dbReference>
<dbReference type="InterPro" id="IPR017348">
    <property type="entry name" value="PIM1/2/3"/>
</dbReference>
<dbReference type="Gene3D" id="3.30.200.20">
    <property type="entry name" value="Phosphorylase Kinase, domain 1"/>
    <property type="match status" value="1"/>
</dbReference>
<dbReference type="RefSeq" id="XP_068070348.2">
    <property type="nucleotide sequence ID" value="XM_068214247.2"/>
</dbReference>
<keyword evidence="7" id="KW-0418">Kinase</keyword>
<dbReference type="AlphaFoldDB" id="A0AB32T5J7"/>
<evidence type="ECO:0000256" key="10">
    <source>
        <dbReference type="ARBA" id="ARBA00048679"/>
    </source>
</evidence>
<dbReference type="PROSITE" id="PS50011">
    <property type="entry name" value="PROTEIN_KINASE_DOM"/>
    <property type="match status" value="1"/>
</dbReference>
<evidence type="ECO:0000256" key="1">
    <source>
        <dbReference type="ARBA" id="ARBA00005505"/>
    </source>
</evidence>
<evidence type="ECO:0000256" key="2">
    <source>
        <dbReference type="ARBA" id="ARBA00012513"/>
    </source>
</evidence>
<keyword evidence="3" id="KW-0723">Serine/threonine-protein kinase</keyword>
<dbReference type="Gene3D" id="1.10.510.10">
    <property type="entry name" value="Transferase(Phosphotransferase) domain 1"/>
    <property type="match status" value="1"/>
</dbReference>
<evidence type="ECO:0000313" key="12">
    <source>
        <dbReference type="Proteomes" id="UP000000437"/>
    </source>
</evidence>
<dbReference type="PANTHER" id="PTHR22984:SF11">
    <property type="entry name" value="AURORA KINASE-RELATED"/>
    <property type="match status" value="1"/>
</dbReference>
<dbReference type="PANTHER" id="PTHR22984">
    <property type="entry name" value="SERINE/THREONINE-PROTEIN KINASE PIM"/>
    <property type="match status" value="1"/>
</dbReference>
<dbReference type="FunFam" id="1.10.510.10:FF:001572">
    <property type="entry name" value="Si:dkey-31m5.5"/>
    <property type="match status" value="1"/>
</dbReference>
<protein>
    <recommendedName>
        <fullName evidence="2">non-specific serine/threonine protein kinase</fullName>
        <ecNumber evidence="2">2.7.11.1</ecNumber>
    </recommendedName>
</protein>
<dbReference type="InterPro" id="IPR000719">
    <property type="entry name" value="Prot_kinase_dom"/>
</dbReference>
<dbReference type="GO" id="GO:0043066">
    <property type="term" value="P:negative regulation of apoptotic process"/>
    <property type="evidence" value="ECO:0007669"/>
    <property type="project" value="InterPro"/>
</dbReference>
<dbReference type="Proteomes" id="UP000000437">
    <property type="component" value="Chromosome 2"/>
</dbReference>
<accession>A0AB32T5J7</accession>
<dbReference type="InterPro" id="IPR008271">
    <property type="entry name" value="Ser/Thr_kinase_AS"/>
</dbReference>
<sequence length="614" mass="68002">MFTLLGVIALVLRERTVNKTRSDGEELVEKNTPSTMTSDGREIDGRTEHLSSEEPKTSGCPVHVDGHSEVLLSPSTAPTLQTPDHAAAQNIDDVPTVCAMSDCSEDDVLQAAVPLLADLCARVLQDTEPQSCQQQDMEKTITGREIDGRTEYLSSEEPNTSGCPVHVDGHSEVLLSPSTAPTLQTPDHAAAQNIDDVPTVCAMSDCSEDDVFQAAVPLLADLCARVLQDTEPQSCQQQDMEKTITGRDINGRTEHLSAEEPNTSGCPVHVDDHSEVLHSPSTAPTLQISDHAAAQSIDNVPTACATSDSSEDDVLQAAVPSLADLCERVFEKKKNFFVINSRKYEIGEELGEGGFGTVYAATRLDDGLQVAVKHCPMFCTKFISIDGFAQPLPIEIALQILVNQGPRVPEILELLDWQVEQGFYLMVLERPIPCQPLSAFIKSYVGPIKEDAIRFIMKQAVFAAQTCCQRKVLHRDIKLENLLINPDTLEVKLIDFGCGEILQDEAYTAYCGTEEFCPPEFQMTGKYHGEPATVWSLGLVLFVMLFWKFPTLRELNRIMTKDIEGLSEECCDFMRCCLKTDPRERIELERLNLHAWLKTKEEKISETNYYISFK</sequence>
<evidence type="ECO:0000256" key="3">
    <source>
        <dbReference type="ARBA" id="ARBA00022527"/>
    </source>
</evidence>
<dbReference type="InterPro" id="IPR051138">
    <property type="entry name" value="PIM_Ser/Thr_kinase"/>
</dbReference>
<evidence type="ECO:0000256" key="9">
    <source>
        <dbReference type="ARBA" id="ARBA00047899"/>
    </source>
</evidence>
<gene>
    <name evidence="13" type="primary">LOC137487973</name>
</gene>
<comment type="catalytic activity">
    <reaction evidence="10">
        <text>L-seryl-[protein] + ATP = O-phospho-L-seryl-[protein] + ADP + H(+)</text>
        <dbReference type="Rhea" id="RHEA:17989"/>
        <dbReference type="Rhea" id="RHEA-COMP:9863"/>
        <dbReference type="Rhea" id="RHEA-COMP:11604"/>
        <dbReference type="ChEBI" id="CHEBI:15378"/>
        <dbReference type="ChEBI" id="CHEBI:29999"/>
        <dbReference type="ChEBI" id="CHEBI:30616"/>
        <dbReference type="ChEBI" id="CHEBI:83421"/>
        <dbReference type="ChEBI" id="CHEBI:456216"/>
        <dbReference type="EC" id="2.7.11.1"/>
    </reaction>
</comment>
<evidence type="ECO:0000256" key="8">
    <source>
        <dbReference type="ARBA" id="ARBA00022840"/>
    </source>
</evidence>
<dbReference type="GO" id="GO:0005524">
    <property type="term" value="F:ATP binding"/>
    <property type="evidence" value="ECO:0007669"/>
    <property type="project" value="UniProtKB-KW"/>
</dbReference>